<dbReference type="RefSeq" id="WP_027447654.1">
    <property type="nucleotide sequence ID" value="NZ_AULJ01000080.1"/>
</dbReference>
<evidence type="ECO:0000256" key="1">
    <source>
        <dbReference type="SAM" id="Phobius"/>
    </source>
</evidence>
<dbReference type="eggNOG" id="COG1480">
    <property type="taxonomic scope" value="Bacteria"/>
</dbReference>
<dbReference type="EMBL" id="AVPF01000102">
    <property type="protein sequence ID" value="KGX83514.1"/>
    <property type="molecule type" value="Genomic_DNA"/>
</dbReference>
<accession>A0A0A5FUG7</accession>
<feature type="domain" description="HD" evidence="2">
    <location>
        <begin position="504"/>
        <end position="646"/>
    </location>
</feature>
<comment type="caution">
    <text evidence="3">The sequence shown here is derived from an EMBL/GenBank/DDBJ whole genome shotgun (WGS) entry which is preliminary data.</text>
</comment>
<keyword evidence="4" id="KW-1185">Reference proteome</keyword>
<feature type="transmembrane region" description="Helical" evidence="1">
    <location>
        <begin position="450"/>
        <end position="471"/>
    </location>
</feature>
<dbReference type="OrthoDB" id="9806952at2"/>
<feature type="transmembrane region" description="Helical" evidence="1">
    <location>
        <begin position="364"/>
        <end position="383"/>
    </location>
</feature>
<dbReference type="InterPro" id="IPR003607">
    <property type="entry name" value="HD/PDEase_dom"/>
</dbReference>
<dbReference type="PANTHER" id="PTHR36442:SF1">
    <property type="entry name" value="CYCLIC-DI-AMP PHOSPHODIESTERASE PGPH"/>
    <property type="match status" value="1"/>
</dbReference>
<keyword evidence="1" id="KW-1133">Transmembrane helix</keyword>
<dbReference type="Gene3D" id="1.10.3210.10">
    <property type="entry name" value="Hypothetical protein af1432"/>
    <property type="match status" value="1"/>
</dbReference>
<dbReference type="STRING" id="1385511.GCA_000425225_04195"/>
<evidence type="ECO:0000313" key="3">
    <source>
        <dbReference type="EMBL" id="KGX83514.1"/>
    </source>
</evidence>
<dbReference type="InterPro" id="IPR011621">
    <property type="entry name" value="Metal-dep_PHydrolase_7TM_intra"/>
</dbReference>
<feature type="transmembrane region" description="Helical" evidence="1">
    <location>
        <begin position="341"/>
        <end position="359"/>
    </location>
</feature>
<dbReference type="PANTHER" id="PTHR36442">
    <property type="entry name" value="CYCLIC-DI-AMP PHOSPHODIESTERASE PGPH"/>
    <property type="match status" value="1"/>
</dbReference>
<dbReference type="Pfam" id="PF07698">
    <property type="entry name" value="7TM-7TMR_HD"/>
    <property type="match status" value="1"/>
</dbReference>
<dbReference type="NCBIfam" id="TIGR00277">
    <property type="entry name" value="HDIG"/>
    <property type="match status" value="1"/>
</dbReference>
<keyword evidence="1" id="KW-0472">Membrane</keyword>
<dbReference type="PROSITE" id="PS51831">
    <property type="entry name" value="HD"/>
    <property type="match status" value="1"/>
</dbReference>
<proteinExistence type="predicted"/>
<dbReference type="Proteomes" id="UP000030403">
    <property type="component" value="Unassembled WGS sequence"/>
</dbReference>
<name>A0A0A5FUG7_9BACI</name>
<feature type="transmembrane region" description="Helical" evidence="1">
    <location>
        <begin position="20"/>
        <end position="38"/>
    </location>
</feature>
<sequence length="718" mass="80482">MQNQWWNHFKVNRLIYNKWLAIGGSLLLLGAVMFLMAFSNVQTKTYDIQRFETAKETIMSPISIEDKQKTDERRREAIESVADIYSVNQSITAKRINYIKEMFGAVSAAEKNNQKDVSTGSDEKEAKQKLDKEELLQHLLSKEISNSVPSSVFTQLLQLSKEKRNVAEDLVLKAISERMNEGVKASNVTNAKQNIKEKLDLVSFDASLQEALHDIVDFAIVQNSFVDLEKTNQAKQDVANDVDPVMIKQGQVLVLQGERITEQVYQKLSLVGLLDSKSNTYPYIGLIILIVLSLGVIGHEMNRLYMSQRLDVGTVVSLFMICILMFGSMKVGSVFQSSLDNLYFAVPLASGAILLKLLINERIAVLFSVVFAVFGTVFFNQQIPGTLNVEAGLYFIFTQLAAVLFLQNVQDRAAIIKAGVGVMITNVLIVIVFMLLSYEPLSWTDITNPLLYGVIAAILSTVLTFGLLPLFETGLGILSDTKLLTLANPNHPLLRRILTETPGTYHHSVMVANLSEAACEAVGANGLLARVAAYYHDLGKTHKPHFFIENQMGMKNPHDRIEPKQSAEIIIEHPYIGANMLRKHRLPKEIVDIAEQHHGTTLLKYFYYKDKEQNPNVREEEFRYPGPKPQSKEAAIVCICDSIEAAVRSLKQPSTDEIEKLVHSIITDRMLDGQLSDSPLTLKDTERIHVAICETLKGIFHSRIQYPDEATEPVKEAK</sequence>
<evidence type="ECO:0000313" key="4">
    <source>
        <dbReference type="Proteomes" id="UP000030403"/>
    </source>
</evidence>
<dbReference type="Pfam" id="PF01966">
    <property type="entry name" value="HD"/>
    <property type="match status" value="1"/>
</dbReference>
<dbReference type="AlphaFoldDB" id="A0A0A5FUG7"/>
<feature type="transmembrane region" description="Helical" evidence="1">
    <location>
        <begin position="280"/>
        <end position="298"/>
    </location>
</feature>
<dbReference type="InterPro" id="IPR011624">
    <property type="entry name" value="Metal-dep_PHydrolase_7TM_extra"/>
</dbReference>
<dbReference type="SUPFAM" id="SSF109604">
    <property type="entry name" value="HD-domain/PDEase-like"/>
    <property type="match status" value="1"/>
</dbReference>
<dbReference type="CDD" id="cd00077">
    <property type="entry name" value="HDc"/>
    <property type="match status" value="1"/>
</dbReference>
<dbReference type="Pfam" id="PF07697">
    <property type="entry name" value="7TMR-HDED"/>
    <property type="match status" value="1"/>
</dbReference>
<feature type="transmembrane region" description="Helical" evidence="1">
    <location>
        <begin position="389"/>
        <end position="406"/>
    </location>
</feature>
<reference evidence="3 4" key="1">
    <citation type="submission" date="2013-08" db="EMBL/GenBank/DDBJ databases">
        <authorList>
            <person name="Huang J."/>
            <person name="Wang G."/>
        </authorList>
    </citation>
    <scope>NUCLEOTIDE SEQUENCE [LARGE SCALE GENOMIC DNA]</scope>
    <source>
        <strain evidence="3 4">BH030004</strain>
    </source>
</reference>
<dbReference type="InterPro" id="IPR006674">
    <property type="entry name" value="HD_domain"/>
</dbReference>
<evidence type="ECO:0000259" key="2">
    <source>
        <dbReference type="PROSITE" id="PS51831"/>
    </source>
</evidence>
<dbReference type="InterPro" id="IPR006675">
    <property type="entry name" value="HDIG_dom"/>
</dbReference>
<organism evidence="3 4">
    <name type="scientific">Pontibacillus marinus BH030004 = DSM 16465</name>
    <dbReference type="NCBI Taxonomy" id="1385511"/>
    <lineage>
        <taxon>Bacteria</taxon>
        <taxon>Bacillati</taxon>
        <taxon>Bacillota</taxon>
        <taxon>Bacilli</taxon>
        <taxon>Bacillales</taxon>
        <taxon>Bacillaceae</taxon>
        <taxon>Pontibacillus</taxon>
    </lineage>
</organism>
<dbReference type="InterPro" id="IPR052722">
    <property type="entry name" value="PgpH_phosphodiesterase"/>
</dbReference>
<gene>
    <name evidence="3" type="ORF">N783_02880</name>
</gene>
<keyword evidence="1" id="KW-0812">Transmembrane</keyword>
<protein>
    <recommendedName>
        <fullName evidence="2">HD domain-containing protein</fullName>
    </recommendedName>
</protein>
<feature type="transmembrane region" description="Helical" evidence="1">
    <location>
        <begin position="418"/>
        <end position="438"/>
    </location>
</feature>
<dbReference type="SMART" id="SM00471">
    <property type="entry name" value="HDc"/>
    <property type="match status" value="1"/>
</dbReference>
<feature type="transmembrane region" description="Helical" evidence="1">
    <location>
        <begin position="310"/>
        <end position="329"/>
    </location>
</feature>